<comment type="pathway">
    <text evidence="3">Carbohydrate degradation; glycolysis; D-glyceraldehyde 3-phosphate and glycerone phosphate from D-glucose: step 1/4.</text>
</comment>
<keyword evidence="12" id="KW-0067">ATP-binding</keyword>
<feature type="domain" description="Hexokinase C-terminal" evidence="19">
    <location>
        <begin position="201"/>
        <end position="433"/>
    </location>
</feature>
<dbReference type="InterPro" id="IPR022673">
    <property type="entry name" value="Hexokinase_C"/>
</dbReference>
<evidence type="ECO:0000256" key="8">
    <source>
        <dbReference type="ARBA" id="ARBA00022679"/>
    </source>
</evidence>
<feature type="domain" description="Hexokinase N-terminal" evidence="18">
    <location>
        <begin position="444"/>
        <end position="641"/>
    </location>
</feature>
<protein>
    <recommendedName>
        <fullName evidence="6">hexokinase</fullName>
        <ecNumber evidence="6">2.7.1.1</ecNumber>
    </recommendedName>
</protein>
<dbReference type="FunFam" id="3.40.367.20:FF:000001">
    <property type="entry name" value="Hexokinase 1"/>
    <property type="match status" value="1"/>
</dbReference>
<dbReference type="UniPathway" id="UPA00242"/>
<dbReference type="FunFam" id="3.40.367.20:FF:000020">
    <property type="entry name" value="Hexokinase-1"/>
    <property type="match status" value="1"/>
</dbReference>
<comment type="catalytic activity">
    <reaction evidence="16">
        <text>a D-hexose + ATP = a D-hexose 6-phosphate + ADP + H(+)</text>
        <dbReference type="Rhea" id="RHEA:22740"/>
        <dbReference type="ChEBI" id="CHEBI:4194"/>
        <dbReference type="ChEBI" id="CHEBI:15378"/>
        <dbReference type="ChEBI" id="CHEBI:30616"/>
        <dbReference type="ChEBI" id="CHEBI:229467"/>
        <dbReference type="ChEBI" id="CHEBI:456216"/>
        <dbReference type="EC" id="2.7.1.1"/>
    </reaction>
    <physiologicalReaction direction="left-to-right" evidence="16">
        <dbReference type="Rhea" id="RHEA:22741"/>
    </physiologicalReaction>
</comment>
<dbReference type="InterPro" id="IPR001312">
    <property type="entry name" value="Hexokinase"/>
</dbReference>
<evidence type="ECO:0000256" key="17">
    <source>
        <dbReference type="ARBA" id="ARBA00048160"/>
    </source>
</evidence>
<comment type="similarity">
    <text evidence="5">Belongs to the hexokinase family.</text>
</comment>
<evidence type="ECO:0000256" key="5">
    <source>
        <dbReference type="ARBA" id="ARBA00009225"/>
    </source>
</evidence>
<dbReference type="Proteomes" id="UP000694395">
    <property type="component" value="Chromosome 23"/>
</dbReference>
<evidence type="ECO:0000313" key="20">
    <source>
        <dbReference type="Ensembl" id="ENSOMYP00000100924.2"/>
    </source>
</evidence>
<feature type="domain" description="Hexokinase N-terminal" evidence="18">
    <location>
        <begin position="25"/>
        <end position="130"/>
    </location>
</feature>
<dbReference type="PANTHER" id="PTHR19443:SF10">
    <property type="entry name" value="HEXOKINASE-1"/>
    <property type="match status" value="1"/>
</dbReference>
<name>A0A8C7UJQ2_ONCMY</name>
<dbReference type="PROSITE" id="PS00378">
    <property type="entry name" value="HEXOKINASE_1"/>
    <property type="match status" value="1"/>
</dbReference>
<dbReference type="PRINTS" id="PR00475">
    <property type="entry name" value="HEXOKINASE"/>
</dbReference>
<evidence type="ECO:0000259" key="19">
    <source>
        <dbReference type="Pfam" id="PF03727"/>
    </source>
</evidence>
<evidence type="ECO:0000256" key="9">
    <source>
        <dbReference type="ARBA" id="ARBA00022737"/>
    </source>
</evidence>
<dbReference type="GO" id="GO:0031966">
    <property type="term" value="C:mitochondrial membrane"/>
    <property type="evidence" value="ECO:0007669"/>
    <property type="project" value="UniProtKB-SubCell"/>
</dbReference>
<dbReference type="GO" id="GO:0019158">
    <property type="term" value="F:mannokinase activity"/>
    <property type="evidence" value="ECO:0007669"/>
    <property type="project" value="TreeGrafter"/>
</dbReference>
<dbReference type="GeneTree" id="ENSGT00950000182787"/>
<keyword evidence="11" id="KW-0418">Kinase</keyword>
<evidence type="ECO:0000256" key="11">
    <source>
        <dbReference type="ARBA" id="ARBA00022777"/>
    </source>
</evidence>
<comment type="subcellular location">
    <subcellularLocation>
        <location evidence="2">Cytoplasm</location>
    </subcellularLocation>
    <subcellularLocation>
        <location evidence="1">Mitochondrion membrane</location>
        <topology evidence="1">Peripheral membrane protein</topology>
    </subcellularLocation>
</comment>
<evidence type="ECO:0000256" key="2">
    <source>
        <dbReference type="ARBA" id="ARBA00004496"/>
    </source>
</evidence>
<dbReference type="Gene3D" id="3.40.367.20">
    <property type="match status" value="3"/>
</dbReference>
<keyword evidence="8" id="KW-0808">Transferase</keyword>
<feature type="domain" description="Hexokinase C-terminal" evidence="19">
    <location>
        <begin position="648"/>
        <end position="881"/>
    </location>
</feature>
<dbReference type="InterPro" id="IPR019807">
    <property type="entry name" value="Hexokinase_BS"/>
</dbReference>
<dbReference type="InterPro" id="IPR022672">
    <property type="entry name" value="Hexokinase_N"/>
</dbReference>
<keyword evidence="13" id="KW-0496">Mitochondrion</keyword>
<evidence type="ECO:0000256" key="1">
    <source>
        <dbReference type="ARBA" id="ARBA00004318"/>
    </source>
</evidence>
<evidence type="ECO:0000256" key="4">
    <source>
        <dbReference type="ARBA" id="ARBA00005028"/>
    </source>
</evidence>
<evidence type="ECO:0000256" key="15">
    <source>
        <dbReference type="ARBA" id="ARBA00023152"/>
    </source>
</evidence>
<keyword evidence="21" id="KW-1185">Reference proteome</keyword>
<reference evidence="20" key="1">
    <citation type="submission" date="2020-07" db="EMBL/GenBank/DDBJ databases">
        <title>A long reads based de novo assembly of the rainbow trout Arlee double haploid line genome.</title>
        <authorList>
            <person name="Gao G."/>
            <person name="Palti Y."/>
        </authorList>
    </citation>
    <scope>NUCLEOTIDE SEQUENCE [LARGE SCALE GENOMIC DNA]</scope>
</reference>
<dbReference type="EC" id="2.7.1.1" evidence="6"/>
<organism evidence="20 21">
    <name type="scientific">Oncorhynchus mykiss</name>
    <name type="common">Rainbow trout</name>
    <name type="synonym">Salmo gairdneri</name>
    <dbReference type="NCBI Taxonomy" id="8022"/>
    <lineage>
        <taxon>Eukaryota</taxon>
        <taxon>Metazoa</taxon>
        <taxon>Chordata</taxon>
        <taxon>Craniata</taxon>
        <taxon>Vertebrata</taxon>
        <taxon>Euteleostomi</taxon>
        <taxon>Actinopterygii</taxon>
        <taxon>Neopterygii</taxon>
        <taxon>Teleostei</taxon>
        <taxon>Protacanthopterygii</taxon>
        <taxon>Salmoniformes</taxon>
        <taxon>Salmonidae</taxon>
        <taxon>Salmoninae</taxon>
        <taxon>Oncorhynchus</taxon>
    </lineage>
</organism>
<dbReference type="GO" id="GO:0006096">
    <property type="term" value="P:glycolytic process"/>
    <property type="evidence" value="ECO:0007669"/>
    <property type="project" value="UniProtKB-UniPathway"/>
</dbReference>
<accession>A0A8C7UJQ2</accession>
<dbReference type="InterPro" id="IPR043129">
    <property type="entry name" value="ATPase_NBD"/>
</dbReference>
<evidence type="ECO:0000313" key="21">
    <source>
        <dbReference type="Proteomes" id="UP000694395"/>
    </source>
</evidence>
<comment type="pathway">
    <text evidence="4">Carbohydrate metabolism; hexose metabolism.</text>
</comment>
<dbReference type="Gene3D" id="3.30.420.40">
    <property type="match status" value="3"/>
</dbReference>
<dbReference type="GO" id="GO:0004340">
    <property type="term" value="F:glucokinase activity"/>
    <property type="evidence" value="ECO:0007669"/>
    <property type="project" value="TreeGrafter"/>
</dbReference>
<evidence type="ECO:0000256" key="16">
    <source>
        <dbReference type="ARBA" id="ARBA00044613"/>
    </source>
</evidence>
<evidence type="ECO:0000256" key="13">
    <source>
        <dbReference type="ARBA" id="ARBA00023128"/>
    </source>
</evidence>
<dbReference type="GO" id="GO:0005524">
    <property type="term" value="F:ATP binding"/>
    <property type="evidence" value="ECO:0007669"/>
    <property type="project" value="UniProtKB-KW"/>
</dbReference>
<keyword evidence="15" id="KW-0324">Glycolysis</keyword>
<dbReference type="GO" id="GO:0005829">
    <property type="term" value="C:cytosol"/>
    <property type="evidence" value="ECO:0007669"/>
    <property type="project" value="TreeGrafter"/>
</dbReference>
<sequence length="893" mass="99442">MSPKQAEISGGLFKQLSQYYSNLIIDKYLYAMRFSDETLMDIMKRFSRELGNGLGRDTNPTATVKMLPTFVRSIPDGSEKGDFIALDLGGSAFRILRVKVSHEKKQTVQMESQIYDTPEDIIHGSGTRVWGTFQILTVYKCLKVYLSLCTDSSGVEGMDVVTLLNKAIKKRGDYNADIIAVVNDTVGTMMTCGFDDQRCEVGIIIGTGTNACYMEELRHIDLVEGDEGRMCINTEWGAFGDDGMLEDIRTEFDREIDRGSLNPGKQLFEKMVSGMYMGELVRLILVKMAKEGFLFEGRITPELLTKGKFETKHVSSIENKEGLTKAKDILGRLGVEPSADDCVAVQHVCTIVSHRSANLLAATLGGILSRLKDNKGNPRLRTTVGIDGSLYKMHPQYARRLHKTVRRLVPESDVRFLLSESGSSKGAAMVTAVAYRLADQRRQITETLAEFRLTSDQLLEVKKRMRTEIQNGLGEKTHDSATIKMWPTYVLSTPDGSENGDFLALDLGGTNFRVLLVKIRSGKRRTVEMHNKIYAIPMEVMQGTGEELFDHIVQCISDFLDYMGMKNTRLPLGFTFSFPCRQTSLDVGILVTWTKGFKATDCEGEDVVGLLREGIKRREEFDLDVVAVVNDTVGTMMTCAYEEPTCEVGLIAGTGSNACYMEEMRNIEVVEGDVGRMCVNMEWGAFGDNGCLDDIRTEYDRAVDDFSLNLGKQRYEKMCSGMYLGEIVRNILIDLTKRGFLFRGQISETLKTRGIFETKFLSQIESDRLALLQVRSILQQLGLDSTCDDSIIVKEVCGTVSRRAAQLCGAGMAAVVDKIRENRGLNQMDITVGVDGTLYKLHPHFSGIMHQTVKELAPKCNVNFLLSEDGSGKGAALITAVGCRMREQKEQKS</sequence>
<keyword evidence="7" id="KW-0963">Cytoplasm</keyword>
<dbReference type="FunFam" id="3.30.420.40:FF:000015">
    <property type="entry name" value="Hexokinase 1"/>
    <property type="match status" value="1"/>
</dbReference>
<proteinExistence type="inferred from homology"/>
<evidence type="ECO:0000256" key="7">
    <source>
        <dbReference type="ARBA" id="ARBA00022490"/>
    </source>
</evidence>
<evidence type="ECO:0000259" key="18">
    <source>
        <dbReference type="Pfam" id="PF00349"/>
    </source>
</evidence>
<dbReference type="PANTHER" id="PTHR19443">
    <property type="entry name" value="HEXOKINASE"/>
    <property type="match status" value="1"/>
</dbReference>
<evidence type="ECO:0000256" key="10">
    <source>
        <dbReference type="ARBA" id="ARBA00022741"/>
    </source>
</evidence>
<dbReference type="Ensembl" id="ENSOMYT00000109486.2">
    <property type="protein sequence ID" value="ENSOMYP00000100924.2"/>
    <property type="gene ID" value="ENSOMYG00000041472.2"/>
</dbReference>
<reference evidence="20" key="2">
    <citation type="submission" date="2025-08" db="UniProtKB">
        <authorList>
            <consortium name="Ensembl"/>
        </authorList>
    </citation>
    <scope>IDENTIFICATION</scope>
</reference>
<reference evidence="20" key="3">
    <citation type="submission" date="2025-09" db="UniProtKB">
        <authorList>
            <consortium name="Ensembl"/>
        </authorList>
    </citation>
    <scope>IDENTIFICATION</scope>
</reference>
<keyword evidence="10" id="KW-0547">Nucleotide-binding</keyword>
<dbReference type="Pfam" id="PF00349">
    <property type="entry name" value="Hexokinase_1"/>
    <property type="match status" value="3"/>
</dbReference>
<dbReference type="SUPFAM" id="SSF53067">
    <property type="entry name" value="Actin-like ATPase domain"/>
    <property type="match status" value="4"/>
</dbReference>
<dbReference type="GO" id="GO:0001678">
    <property type="term" value="P:intracellular glucose homeostasis"/>
    <property type="evidence" value="ECO:0007669"/>
    <property type="project" value="InterPro"/>
</dbReference>
<evidence type="ECO:0000256" key="3">
    <source>
        <dbReference type="ARBA" id="ARBA00004888"/>
    </source>
</evidence>
<dbReference type="GO" id="GO:0008865">
    <property type="term" value="F:fructokinase activity"/>
    <property type="evidence" value="ECO:0007669"/>
    <property type="project" value="TreeGrafter"/>
</dbReference>
<comment type="catalytic activity">
    <reaction evidence="17">
        <text>D-glucose + ATP = D-glucose 6-phosphate + ADP + H(+)</text>
        <dbReference type="Rhea" id="RHEA:17825"/>
        <dbReference type="ChEBI" id="CHEBI:4167"/>
        <dbReference type="ChEBI" id="CHEBI:15378"/>
        <dbReference type="ChEBI" id="CHEBI:30616"/>
        <dbReference type="ChEBI" id="CHEBI:61548"/>
        <dbReference type="ChEBI" id="CHEBI:456216"/>
        <dbReference type="EC" id="2.7.1.1"/>
    </reaction>
    <physiologicalReaction direction="left-to-right" evidence="17">
        <dbReference type="Rhea" id="RHEA:17826"/>
    </physiologicalReaction>
</comment>
<dbReference type="PROSITE" id="PS51748">
    <property type="entry name" value="HEXOKINASE_2"/>
    <property type="match status" value="2"/>
</dbReference>
<dbReference type="GO" id="GO:0006006">
    <property type="term" value="P:glucose metabolic process"/>
    <property type="evidence" value="ECO:0007669"/>
    <property type="project" value="TreeGrafter"/>
</dbReference>
<dbReference type="AlphaFoldDB" id="A0A8C7UJQ2"/>
<feature type="domain" description="Hexokinase N-terminal" evidence="18">
    <location>
        <begin position="153"/>
        <end position="193"/>
    </location>
</feature>
<dbReference type="Pfam" id="PF03727">
    <property type="entry name" value="Hexokinase_2"/>
    <property type="match status" value="2"/>
</dbReference>
<keyword evidence="9" id="KW-0677">Repeat</keyword>
<evidence type="ECO:0000256" key="6">
    <source>
        <dbReference type="ARBA" id="ARBA00012324"/>
    </source>
</evidence>
<dbReference type="GO" id="GO:0005536">
    <property type="term" value="F:D-glucose binding"/>
    <property type="evidence" value="ECO:0007669"/>
    <property type="project" value="InterPro"/>
</dbReference>
<keyword evidence="14" id="KW-0472">Membrane</keyword>
<dbReference type="UniPathway" id="UPA00109">
    <property type="reaction ID" value="UER00180"/>
</dbReference>
<evidence type="ECO:0000256" key="12">
    <source>
        <dbReference type="ARBA" id="ARBA00022840"/>
    </source>
</evidence>
<evidence type="ECO:0000256" key="14">
    <source>
        <dbReference type="ARBA" id="ARBA00023136"/>
    </source>
</evidence>